<dbReference type="SUPFAM" id="SSF103473">
    <property type="entry name" value="MFS general substrate transporter"/>
    <property type="match status" value="1"/>
</dbReference>
<feature type="transmembrane region" description="Helical" evidence="9">
    <location>
        <begin position="37"/>
        <end position="58"/>
    </location>
</feature>
<dbReference type="Proteomes" id="UP000666915">
    <property type="component" value="Unassembled WGS sequence"/>
</dbReference>
<keyword evidence="3" id="KW-0813">Transport</keyword>
<dbReference type="PANTHER" id="PTHR42718:SF9">
    <property type="entry name" value="MAJOR FACILITATOR SUPERFAMILY MULTIDRUG TRANSPORTER MFSC"/>
    <property type="match status" value="1"/>
</dbReference>
<proteinExistence type="inferred from homology"/>
<evidence type="ECO:0000313" key="11">
    <source>
        <dbReference type="EMBL" id="MBO2438940.1"/>
    </source>
</evidence>
<dbReference type="PROSITE" id="PS50850">
    <property type="entry name" value="MFS"/>
    <property type="match status" value="1"/>
</dbReference>
<feature type="transmembrane region" description="Helical" evidence="9">
    <location>
        <begin position="191"/>
        <end position="212"/>
    </location>
</feature>
<feature type="transmembrane region" description="Helical" evidence="9">
    <location>
        <begin position="101"/>
        <end position="122"/>
    </location>
</feature>
<evidence type="ECO:0000256" key="6">
    <source>
        <dbReference type="ARBA" id="ARBA00022989"/>
    </source>
</evidence>
<dbReference type="Gene3D" id="1.20.1720.10">
    <property type="entry name" value="Multidrug resistance protein D"/>
    <property type="match status" value="1"/>
</dbReference>
<evidence type="ECO:0000259" key="10">
    <source>
        <dbReference type="PROSITE" id="PS50850"/>
    </source>
</evidence>
<feature type="transmembrane region" description="Helical" evidence="9">
    <location>
        <begin position="357"/>
        <end position="377"/>
    </location>
</feature>
<keyword evidence="12" id="KW-1185">Reference proteome</keyword>
<feature type="transmembrane region" description="Helical" evidence="9">
    <location>
        <begin position="432"/>
        <end position="450"/>
    </location>
</feature>
<comment type="caution">
    <text evidence="11">The sequence shown here is derived from an EMBL/GenBank/DDBJ whole genome shotgun (WGS) entry which is preliminary data.</text>
</comment>
<feature type="transmembrane region" description="Helical" evidence="9">
    <location>
        <begin position="224"/>
        <end position="244"/>
    </location>
</feature>
<organism evidence="11 12">
    <name type="scientific">Actinomadura nitritigenes</name>
    <dbReference type="NCBI Taxonomy" id="134602"/>
    <lineage>
        <taxon>Bacteria</taxon>
        <taxon>Bacillati</taxon>
        <taxon>Actinomycetota</taxon>
        <taxon>Actinomycetes</taxon>
        <taxon>Streptosporangiales</taxon>
        <taxon>Thermomonosporaceae</taxon>
        <taxon>Actinomadura</taxon>
    </lineage>
</organism>
<feature type="transmembrane region" description="Helical" evidence="9">
    <location>
        <begin position="294"/>
        <end position="314"/>
    </location>
</feature>
<gene>
    <name evidence="11" type="ORF">J4557_15580</name>
</gene>
<name>A0ABS3QY71_9ACTN</name>
<feature type="transmembrane region" description="Helical" evidence="9">
    <location>
        <begin position="389"/>
        <end position="411"/>
    </location>
</feature>
<evidence type="ECO:0000256" key="1">
    <source>
        <dbReference type="ARBA" id="ARBA00004651"/>
    </source>
</evidence>
<dbReference type="InterPro" id="IPR036259">
    <property type="entry name" value="MFS_trans_sf"/>
</dbReference>
<comment type="subcellular location">
    <subcellularLocation>
        <location evidence="1">Cell membrane</location>
        <topology evidence="1">Multi-pass membrane protein</topology>
    </subcellularLocation>
</comment>
<dbReference type="Pfam" id="PF07690">
    <property type="entry name" value="MFS_1"/>
    <property type="match status" value="1"/>
</dbReference>
<dbReference type="InterPro" id="IPR004638">
    <property type="entry name" value="EmrB-like"/>
</dbReference>
<evidence type="ECO:0000256" key="3">
    <source>
        <dbReference type="ARBA" id="ARBA00022448"/>
    </source>
</evidence>
<feature type="transmembrane region" description="Helical" evidence="9">
    <location>
        <begin position="70"/>
        <end position="89"/>
    </location>
</feature>
<feature type="transmembrane region" description="Helical" evidence="9">
    <location>
        <begin position="256"/>
        <end position="273"/>
    </location>
</feature>
<dbReference type="RefSeq" id="WP_208267246.1">
    <property type="nucleotide sequence ID" value="NZ_BAAAGM010000031.1"/>
</dbReference>
<dbReference type="NCBIfam" id="TIGR00711">
    <property type="entry name" value="efflux_EmrB"/>
    <property type="match status" value="1"/>
</dbReference>
<dbReference type="InterPro" id="IPR011701">
    <property type="entry name" value="MFS"/>
</dbReference>
<accession>A0ABS3QY71</accession>
<evidence type="ECO:0000256" key="2">
    <source>
        <dbReference type="ARBA" id="ARBA00008537"/>
    </source>
</evidence>
<protein>
    <submittedName>
        <fullName evidence="11">MFS transporter</fullName>
    </submittedName>
</protein>
<keyword evidence="7 9" id="KW-0472">Membrane</keyword>
<dbReference type="Gene3D" id="1.20.1250.20">
    <property type="entry name" value="MFS general substrate transporter like domains"/>
    <property type="match status" value="1"/>
</dbReference>
<feature type="region of interest" description="Disordered" evidence="8">
    <location>
        <begin position="494"/>
        <end position="528"/>
    </location>
</feature>
<keyword evidence="5 9" id="KW-0812">Transmembrane</keyword>
<dbReference type="InterPro" id="IPR020846">
    <property type="entry name" value="MFS_dom"/>
</dbReference>
<feature type="transmembrane region" description="Helical" evidence="9">
    <location>
        <begin position="134"/>
        <end position="152"/>
    </location>
</feature>
<dbReference type="EMBL" id="JAGEOK010000009">
    <property type="protein sequence ID" value="MBO2438940.1"/>
    <property type="molecule type" value="Genomic_DNA"/>
</dbReference>
<feature type="domain" description="Major facilitator superfamily (MFS) profile" evidence="10">
    <location>
        <begin position="36"/>
        <end position="493"/>
    </location>
</feature>
<keyword evidence="6 9" id="KW-1133">Transmembrane helix</keyword>
<evidence type="ECO:0000256" key="9">
    <source>
        <dbReference type="SAM" id="Phobius"/>
    </source>
</evidence>
<feature type="transmembrane region" description="Helical" evidence="9">
    <location>
        <begin position="470"/>
        <end position="490"/>
    </location>
</feature>
<evidence type="ECO:0000256" key="4">
    <source>
        <dbReference type="ARBA" id="ARBA00022475"/>
    </source>
</evidence>
<feature type="transmembrane region" description="Helical" evidence="9">
    <location>
        <begin position="326"/>
        <end position="345"/>
    </location>
</feature>
<dbReference type="PANTHER" id="PTHR42718">
    <property type="entry name" value="MAJOR FACILITATOR SUPERFAMILY MULTIDRUG TRANSPORTER MFSC"/>
    <property type="match status" value="1"/>
</dbReference>
<evidence type="ECO:0000313" key="12">
    <source>
        <dbReference type="Proteomes" id="UP000666915"/>
    </source>
</evidence>
<evidence type="ECO:0000256" key="5">
    <source>
        <dbReference type="ARBA" id="ARBA00022692"/>
    </source>
</evidence>
<evidence type="ECO:0000256" key="8">
    <source>
        <dbReference type="SAM" id="MobiDB-lite"/>
    </source>
</evidence>
<keyword evidence="4" id="KW-1003">Cell membrane</keyword>
<feature type="transmembrane region" description="Helical" evidence="9">
    <location>
        <begin position="164"/>
        <end position="185"/>
    </location>
</feature>
<feature type="compositionally biased region" description="Basic residues" evidence="8">
    <location>
        <begin position="516"/>
        <end position="528"/>
    </location>
</feature>
<comment type="similarity">
    <text evidence="2">Belongs to the major facilitator superfamily. EmrB family.</text>
</comment>
<sequence length="528" mass="53016">MSPESPASMEVPAPAVSAPEVPAPGVPVGSADAWGTLAVAAVGLFLAVVSTTVVSVALPTIGRDLHAGPAALQWVVDAYVLVYASLLVAGGTLGDRLGRKGLFMAGTAVFGAGSLVTGLAPATGPLLAGRVLQGLGPALLVPGSLTLIRTVFEDGRRRAMAIGLWSTASGLALAVGPPLGGVIVAGLGWRWVFLLNVPLTAVLVAAAGRFVPRVPRPDVARGPFDWPGAALTTAGVALPAFAAIQGQDEGWTSAPVLLAFAGGAAALAGFAWWERRARRPLVDVALFLRPRFAAANLVALVVFFAFVGAIVYFSAFFQQVQGRSPVGAGLEVSAIGVAYAVAATLSGRLVHRVGERAPLVAGLLVGGAATLGLLRLAPGTGTGAVWWDFALLGAGIGLCGTPITTIAMSAVDASRAGMASAVTNALRQVGQVFGVAVFGALVYAGLPGGGAPGRLDAEEAAAFVRGLHHALWTSAVALLAVAAVAAPLCARDRPAADRSAGGRPAGDQSAADRSAGGRRGRGRARRAR</sequence>
<evidence type="ECO:0000256" key="7">
    <source>
        <dbReference type="ARBA" id="ARBA00023136"/>
    </source>
</evidence>
<reference evidence="11 12" key="1">
    <citation type="submission" date="2021-03" db="EMBL/GenBank/DDBJ databases">
        <authorList>
            <person name="Kanchanasin P."/>
            <person name="Saeng-In P."/>
            <person name="Phongsopitanun W."/>
            <person name="Yuki M."/>
            <person name="Kudo T."/>
            <person name="Ohkuma M."/>
            <person name="Tanasupawat S."/>
        </authorList>
    </citation>
    <scope>NUCLEOTIDE SEQUENCE [LARGE SCALE GENOMIC DNA]</scope>
    <source>
        <strain evidence="11 12">L46</strain>
    </source>
</reference>
<dbReference type="CDD" id="cd17321">
    <property type="entry name" value="MFS_MMR_MDR_like"/>
    <property type="match status" value="1"/>
</dbReference>